<feature type="transmembrane region" description="Helical" evidence="5">
    <location>
        <begin position="29"/>
        <end position="48"/>
    </location>
</feature>
<dbReference type="UCSC" id="ZC266.1">
    <property type="organism name" value="c. elegans"/>
</dbReference>
<sequence length="396" mass="44979">MSFDTNSTTMLEQLEADGEYGGPAKPKKIIKFWMILAAISVLGIIFNLGLLLRRKFTSSRTSSTTRSSLFLLSTMAAADTICLFSLLSLLCLRFFGLEDHPYVLTFVCKLSVFVMHTTSSFSIWCWLVLSAVRYVAVYRPYTHLKLNKEPRLAVLGVAIFCCVTEVWVLWDIEYDTTYKACGGPDTEISRHLQIFEIFTSYFLPVIIITVLDLKVILCRTWRFSGGPKRSVKAAKQKLSVYSEGCPSPDSSLKKFSSANVTISKSRTSNGEVTISSSSSYSRSKRRQYLRVLRRCLCITIFDLSMNLPSYLLRLYLSLSNEPVTEEWAETYERLEEVSQIMYFAQFALNALYLICIIYDTPKRKYTIPSTQLTAVGLTPRASRKSARSTFETTRTD</sequence>
<dbReference type="DIP" id="DIP-26746N"/>
<keyword evidence="8" id="KW-1185">Reference proteome</keyword>
<evidence type="ECO:0000256" key="4">
    <source>
        <dbReference type="ARBA" id="ARBA00023136"/>
    </source>
</evidence>
<feature type="domain" description="G-protein coupled receptors family 1 profile" evidence="6">
    <location>
        <begin position="43"/>
        <end position="353"/>
    </location>
</feature>
<dbReference type="InterPro" id="IPR052665">
    <property type="entry name" value="Neuropeptide-GPCR"/>
</dbReference>
<proteinExistence type="predicted"/>
<gene>
    <name evidence="7" type="ORF">CELE_ZC266.1</name>
    <name evidence="7 9" type="ORF">ZC266.1</name>
</gene>
<evidence type="ECO:0000313" key="9">
    <source>
        <dbReference type="WormBase" id="ZC266.1"/>
    </source>
</evidence>
<dbReference type="RefSeq" id="NP_504266.2">
    <property type="nucleotide sequence ID" value="NM_071865.2"/>
</dbReference>
<dbReference type="GO" id="GO:0007218">
    <property type="term" value="P:neuropeptide signaling pathway"/>
    <property type="evidence" value="ECO:0000318"/>
    <property type="project" value="GO_Central"/>
</dbReference>
<keyword evidence="3 5" id="KW-1133">Transmembrane helix</keyword>
<feature type="transmembrane region" description="Helical" evidence="5">
    <location>
        <begin position="291"/>
        <end position="312"/>
    </location>
</feature>
<dbReference type="FunFam" id="1.20.1070.10:FF:000977">
    <property type="entry name" value="Protein CBG08799"/>
    <property type="match status" value="1"/>
</dbReference>
<dbReference type="AlphaFoldDB" id="Q23254"/>
<evidence type="ECO:0000256" key="5">
    <source>
        <dbReference type="SAM" id="Phobius"/>
    </source>
</evidence>
<dbReference type="CTD" id="191134"/>
<comment type="subcellular location">
    <subcellularLocation>
        <location evidence="1">Membrane</location>
    </subcellularLocation>
</comment>
<dbReference type="SUPFAM" id="SSF81321">
    <property type="entry name" value="Family A G protein-coupled receptor-like"/>
    <property type="match status" value="1"/>
</dbReference>
<accession>Q23254</accession>
<dbReference type="PANTHER" id="PTHR24224">
    <property type="entry name" value="CARDIOACCELERATORY PEPTIDE RECEPTOR-RELATED"/>
    <property type="match status" value="1"/>
</dbReference>
<dbReference type="InterPro" id="IPR017452">
    <property type="entry name" value="GPCR_Rhodpsn_7TM"/>
</dbReference>
<dbReference type="PANTHER" id="PTHR24224:SF37">
    <property type="entry name" value="G-PROTEIN COUPLED RECEPTORS FAMILY 1 PROFILE DOMAIN-CONTAINING PROTEIN"/>
    <property type="match status" value="1"/>
</dbReference>
<protein>
    <submittedName>
        <fullName evidence="7">G-protein coupled receptors family 1 profile domain-containing protein</fullName>
    </submittedName>
</protein>
<feature type="transmembrane region" description="Helical" evidence="5">
    <location>
        <begin position="340"/>
        <end position="358"/>
    </location>
</feature>
<dbReference type="AGR" id="WB:WBGene00022584"/>
<evidence type="ECO:0000256" key="2">
    <source>
        <dbReference type="ARBA" id="ARBA00022692"/>
    </source>
</evidence>
<dbReference type="HOGENOM" id="CLU_767758_0_0_1"/>
<dbReference type="GO" id="GO:0008528">
    <property type="term" value="F:G protein-coupled peptide receptor activity"/>
    <property type="evidence" value="ECO:0000318"/>
    <property type="project" value="GO_Central"/>
</dbReference>
<dbReference type="IntAct" id="Q23254">
    <property type="interactions" value="1"/>
</dbReference>
<keyword evidence="7" id="KW-0675">Receptor</keyword>
<dbReference type="WormBase" id="ZC266.1">
    <property type="protein sequence ID" value="CE47533"/>
    <property type="gene ID" value="WBGene00022584"/>
</dbReference>
<dbReference type="GO" id="GO:0005886">
    <property type="term" value="C:plasma membrane"/>
    <property type="evidence" value="ECO:0000318"/>
    <property type="project" value="GO_Central"/>
</dbReference>
<keyword evidence="2 5" id="KW-0812">Transmembrane</keyword>
<dbReference type="InterPro" id="IPR000276">
    <property type="entry name" value="GPCR_Rhodpsn"/>
</dbReference>
<dbReference type="Pfam" id="PF00001">
    <property type="entry name" value="7tm_1"/>
    <property type="match status" value="1"/>
</dbReference>
<dbReference type="PaxDb" id="6239-ZC266.1"/>
<keyword evidence="4 5" id="KW-0472">Membrane</keyword>
<dbReference type="KEGG" id="cel:CELE_ZC266.1"/>
<organism evidence="7 8">
    <name type="scientific">Caenorhabditis elegans</name>
    <dbReference type="NCBI Taxonomy" id="6239"/>
    <lineage>
        <taxon>Eukaryota</taxon>
        <taxon>Metazoa</taxon>
        <taxon>Ecdysozoa</taxon>
        <taxon>Nematoda</taxon>
        <taxon>Chromadorea</taxon>
        <taxon>Rhabditida</taxon>
        <taxon>Rhabditina</taxon>
        <taxon>Rhabditomorpha</taxon>
        <taxon>Rhabditoidea</taxon>
        <taxon>Rhabditidae</taxon>
        <taxon>Peloderinae</taxon>
        <taxon>Caenorhabditis</taxon>
    </lineage>
</organism>
<feature type="transmembrane region" description="Helical" evidence="5">
    <location>
        <begin position="102"/>
        <end position="132"/>
    </location>
</feature>
<evidence type="ECO:0000313" key="7">
    <source>
        <dbReference type="EMBL" id="CCD70863.2"/>
    </source>
</evidence>
<evidence type="ECO:0000256" key="1">
    <source>
        <dbReference type="ARBA" id="ARBA00004370"/>
    </source>
</evidence>
<feature type="transmembrane region" description="Helical" evidence="5">
    <location>
        <begin position="201"/>
        <end position="221"/>
    </location>
</feature>
<dbReference type="Bgee" id="WBGene00022584">
    <property type="expression patterns" value="Expressed in larva and 2 other cell types or tissues"/>
</dbReference>
<dbReference type="STRING" id="6239.ZC266.1.1"/>
<dbReference type="OrthoDB" id="5876565at2759"/>
<evidence type="ECO:0000313" key="8">
    <source>
        <dbReference type="Proteomes" id="UP000001940"/>
    </source>
</evidence>
<dbReference type="InParanoid" id="Q23254"/>
<name>Q23254_CAEEL</name>
<dbReference type="GeneID" id="191134"/>
<dbReference type="FunCoup" id="Q23254">
    <property type="interactions" value="113"/>
</dbReference>
<dbReference type="Gene3D" id="1.20.1070.10">
    <property type="entry name" value="Rhodopsin 7-helix transmembrane proteins"/>
    <property type="match status" value="1"/>
</dbReference>
<dbReference type="OMA" id="SSFSIWC"/>
<evidence type="ECO:0000256" key="3">
    <source>
        <dbReference type="ARBA" id="ARBA00022989"/>
    </source>
</evidence>
<feature type="transmembrane region" description="Helical" evidence="5">
    <location>
        <begin position="69"/>
        <end position="96"/>
    </location>
</feature>
<dbReference type="Proteomes" id="UP000001940">
    <property type="component" value="Chromosome V"/>
</dbReference>
<dbReference type="PROSITE" id="PS50262">
    <property type="entry name" value="G_PROTEIN_RECEP_F1_2"/>
    <property type="match status" value="1"/>
</dbReference>
<dbReference type="SMR" id="Q23254"/>
<evidence type="ECO:0000259" key="6">
    <source>
        <dbReference type="PROSITE" id="PS50262"/>
    </source>
</evidence>
<feature type="transmembrane region" description="Helical" evidence="5">
    <location>
        <begin position="152"/>
        <end position="170"/>
    </location>
</feature>
<dbReference type="EMBL" id="BX284605">
    <property type="protein sequence ID" value="CCD70863.2"/>
    <property type="molecule type" value="Genomic_DNA"/>
</dbReference>
<dbReference type="PIR" id="T29690">
    <property type="entry name" value="T29690"/>
</dbReference>
<dbReference type="eggNOG" id="ENOG502SP65">
    <property type="taxonomic scope" value="Eukaryota"/>
</dbReference>
<reference evidence="7 8" key="1">
    <citation type="journal article" date="1998" name="Science">
        <title>Genome sequence of the nematode C. elegans: a platform for investigating biology.</title>
        <authorList>
            <consortium name="The C. elegans sequencing consortium"/>
            <person name="Sulson J.E."/>
            <person name="Waterston R."/>
        </authorList>
    </citation>
    <scope>NUCLEOTIDE SEQUENCE [LARGE SCALE GENOMIC DNA]</scope>
    <source>
        <strain evidence="7 8">Bristol N2</strain>
    </source>
</reference>